<feature type="transmembrane region" description="Helical" evidence="1">
    <location>
        <begin position="12"/>
        <end position="39"/>
    </location>
</feature>
<keyword evidence="3" id="KW-1185">Reference proteome</keyword>
<organism evidence="2 3">
    <name type="scientific">Jeotgalibacillus malaysiensis</name>
    <dbReference type="NCBI Taxonomy" id="1508404"/>
    <lineage>
        <taxon>Bacteria</taxon>
        <taxon>Bacillati</taxon>
        <taxon>Bacillota</taxon>
        <taxon>Bacilli</taxon>
        <taxon>Bacillales</taxon>
        <taxon>Caryophanaceae</taxon>
        <taxon>Jeotgalibacillus</taxon>
    </lineage>
</organism>
<evidence type="ECO:0000313" key="2">
    <source>
        <dbReference type="EMBL" id="AJD90202.1"/>
    </source>
</evidence>
<accession>A0A0B5ANG3</accession>
<dbReference type="BioCyc" id="JESP1508404:G14D9-10117-MONOMER"/>
<name>A0A0B5ANG3_9BACL</name>
<evidence type="ECO:0000313" key="3">
    <source>
        <dbReference type="Proteomes" id="UP000031449"/>
    </source>
</evidence>
<dbReference type="HOGENOM" id="CLU_3169056_0_0_9"/>
<keyword evidence="1" id="KW-1133">Transmembrane helix</keyword>
<keyword evidence="1" id="KW-0472">Membrane</keyword>
<reference evidence="2 3" key="1">
    <citation type="submission" date="2014-08" db="EMBL/GenBank/DDBJ databases">
        <title>Complete genome of a marine bacteria Jeotgalibacillus malaysiensis.</title>
        <authorList>
            <person name="Yaakop A.S."/>
            <person name="Chan K.-G."/>
            <person name="Goh K.M."/>
        </authorList>
    </citation>
    <scope>NUCLEOTIDE SEQUENCE [LARGE SCALE GENOMIC DNA]</scope>
    <source>
        <strain evidence="2 3">D5</strain>
    </source>
</reference>
<gene>
    <name evidence="2" type="ORF">JMA_08850</name>
</gene>
<dbReference type="Proteomes" id="UP000031449">
    <property type="component" value="Chromosome"/>
</dbReference>
<dbReference type="EMBL" id="CP009416">
    <property type="protein sequence ID" value="AJD90202.1"/>
    <property type="molecule type" value="Genomic_DNA"/>
</dbReference>
<evidence type="ECO:0000256" key="1">
    <source>
        <dbReference type="SAM" id="Phobius"/>
    </source>
</evidence>
<keyword evidence="1" id="KW-0812">Transmembrane</keyword>
<sequence>MMKAMFLSGPVSLGILMLIGQPFWGLISAMTFLFAGAYFSKPRFNQE</sequence>
<dbReference type="AlphaFoldDB" id="A0A0B5ANG3"/>
<dbReference type="KEGG" id="jeo:JMA_08850"/>
<protein>
    <submittedName>
        <fullName evidence="2">Uncharacterized protein</fullName>
    </submittedName>
</protein>
<proteinExistence type="predicted"/>